<evidence type="ECO:0000256" key="1">
    <source>
        <dbReference type="ARBA" id="ARBA00004953"/>
    </source>
</evidence>
<keyword evidence="8" id="KW-1185">Reference proteome</keyword>
<evidence type="ECO:0000256" key="4">
    <source>
        <dbReference type="ARBA" id="ARBA00022679"/>
    </source>
</evidence>
<dbReference type="EMBL" id="LRPX01000062">
    <property type="protein sequence ID" value="KXA13670.1"/>
    <property type="molecule type" value="Genomic_DNA"/>
</dbReference>
<keyword evidence="3 7" id="KW-0489">Methyltransferase</keyword>
<keyword evidence="2" id="KW-0169">Cobalamin biosynthesis</keyword>
<dbReference type="RefSeq" id="WP_060793734.1">
    <property type="nucleotide sequence ID" value="NZ_KQ956554.1"/>
</dbReference>
<comment type="caution">
    <text evidence="7">The sequence shown here is derived from an EMBL/GenBank/DDBJ whole genome shotgun (WGS) entry which is preliminary data.</text>
</comment>
<dbReference type="GO" id="GO:0032259">
    <property type="term" value="P:methylation"/>
    <property type="evidence" value="ECO:0007669"/>
    <property type="project" value="UniProtKB-KW"/>
</dbReference>
<dbReference type="InterPro" id="IPR000878">
    <property type="entry name" value="4pyrrol_Mease"/>
</dbReference>
<protein>
    <submittedName>
        <fullName evidence="7">Precorrin-6y C5,15-methyltransferase (Decarboxylating), CbiE subunit</fullName>
    </submittedName>
</protein>
<evidence type="ECO:0000256" key="3">
    <source>
        <dbReference type="ARBA" id="ARBA00022603"/>
    </source>
</evidence>
<dbReference type="InterPro" id="IPR050714">
    <property type="entry name" value="Cobalamin_biosynth_MTase"/>
</dbReference>
<dbReference type="STRING" id="134605.HMPREF3206_01236"/>
<feature type="domain" description="Tetrapyrrole methylase" evidence="6">
    <location>
        <begin position="4"/>
        <end position="183"/>
    </location>
</feature>
<dbReference type="SUPFAM" id="SSF53790">
    <property type="entry name" value="Tetrapyrrole methylase"/>
    <property type="match status" value="1"/>
</dbReference>
<name>A0A133NBL7_9FUSO</name>
<evidence type="ECO:0000259" key="6">
    <source>
        <dbReference type="Pfam" id="PF00590"/>
    </source>
</evidence>
<comment type="pathway">
    <text evidence="1">Cofactor biosynthesis; adenosylcobalamin biosynthesis.</text>
</comment>
<accession>A0A133NBL7</accession>
<dbReference type="CDD" id="cd11644">
    <property type="entry name" value="Precorrin-6Y-MT"/>
    <property type="match status" value="1"/>
</dbReference>
<dbReference type="AlphaFoldDB" id="A0A133NBL7"/>
<dbReference type="GO" id="GO:0009236">
    <property type="term" value="P:cobalamin biosynthetic process"/>
    <property type="evidence" value="ECO:0007669"/>
    <property type="project" value="UniProtKB-UniPathway"/>
</dbReference>
<dbReference type="Gene3D" id="3.40.1010.10">
    <property type="entry name" value="Cobalt-precorrin-4 Transmethylase, Domain 1"/>
    <property type="match status" value="1"/>
</dbReference>
<proteinExistence type="predicted"/>
<dbReference type="PATRIC" id="fig|134605.3.peg.1222"/>
<evidence type="ECO:0000256" key="5">
    <source>
        <dbReference type="ARBA" id="ARBA00022691"/>
    </source>
</evidence>
<dbReference type="InterPro" id="IPR014777">
    <property type="entry name" value="4pyrrole_Mease_sub1"/>
</dbReference>
<evidence type="ECO:0000256" key="2">
    <source>
        <dbReference type="ARBA" id="ARBA00022573"/>
    </source>
</evidence>
<dbReference type="Gene3D" id="3.30.950.10">
    <property type="entry name" value="Methyltransferase, Cobalt-precorrin-4 Transmethylase, Domain 2"/>
    <property type="match status" value="1"/>
</dbReference>
<keyword evidence="5" id="KW-0949">S-adenosyl-L-methionine</keyword>
<reference evidence="8" key="1">
    <citation type="submission" date="2016-01" db="EMBL/GenBank/DDBJ databases">
        <authorList>
            <person name="Mitreva M."/>
            <person name="Pepin K.H."/>
            <person name="Mihindukulasuriya K.A."/>
            <person name="Fulton R."/>
            <person name="Fronick C."/>
            <person name="O'Laughlin M."/>
            <person name="Miner T."/>
            <person name="Herter B."/>
            <person name="Rosa B.A."/>
            <person name="Cordes M."/>
            <person name="Tomlinson C."/>
            <person name="Wollam A."/>
            <person name="Palsikar V.B."/>
            <person name="Mardis E.R."/>
            <person name="Wilson R.K."/>
        </authorList>
    </citation>
    <scope>NUCLEOTIDE SEQUENCE [LARGE SCALE GENOMIC DNA]</scope>
    <source>
        <strain evidence="8">CMW8396</strain>
    </source>
</reference>
<evidence type="ECO:0000313" key="8">
    <source>
        <dbReference type="Proteomes" id="UP000070617"/>
    </source>
</evidence>
<keyword evidence="4 7" id="KW-0808">Transferase</keyword>
<dbReference type="InterPro" id="IPR035996">
    <property type="entry name" value="4pyrrol_Methylase_sf"/>
</dbReference>
<dbReference type="PANTHER" id="PTHR43182">
    <property type="entry name" value="COBALT-PRECORRIN-6B C(15)-METHYLTRANSFERASE (DECARBOXYLATING)"/>
    <property type="match status" value="1"/>
</dbReference>
<dbReference type="PANTHER" id="PTHR43182:SF1">
    <property type="entry name" value="COBALT-PRECORRIN-7 C(5)-METHYLTRANSFERASE"/>
    <property type="match status" value="1"/>
</dbReference>
<dbReference type="UniPathway" id="UPA00148"/>
<dbReference type="NCBIfam" id="TIGR02467">
    <property type="entry name" value="CbiE"/>
    <property type="match status" value="1"/>
</dbReference>
<dbReference type="InterPro" id="IPR012818">
    <property type="entry name" value="CbiE"/>
</dbReference>
<evidence type="ECO:0000313" key="7">
    <source>
        <dbReference type="EMBL" id="KXA13670.1"/>
    </source>
</evidence>
<dbReference type="Pfam" id="PF00590">
    <property type="entry name" value="TP_methylase"/>
    <property type="match status" value="1"/>
</dbReference>
<gene>
    <name evidence="7" type="ORF">HMPREF3206_01236</name>
</gene>
<sequence length="214" mass="25243">MSRVMVVSIGPGNIDYINQKAKERLEQSDFVLGSRRQIEDVKRICSPTTEFYVYKKITEIKEVVEKEQEKKISILVSGDSGYYSLVPYLKKVLREEFDIIPGLSSFQYLFSKIGENWQDFFIGSVHGRKLDYIQKFREENRGLVLLTDEENNPKQIAKNLWEAGFRKVDIIVGENLSYQEENISYYKIEDWEIMPERFEMNVCIYRKGEENAYL</sequence>
<dbReference type="Proteomes" id="UP000070617">
    <property type="component" value="Unassembled WGS sequence"/>
</dbReference>
<dbReference type="GO" id="GO:0008276">
    <property type="term" value="F:protein methyltransferase activity"/>
    <property type="evidence" value="ECO:0007669"/>
    <property type="project" value="InterPro"/>
</dbReference>
<organism evidence="7 8">
    <name type="scientific">Fusobacterium equinum</name>
    <dbReference type="NCBI Taxonomy" id="134605"/>
    <lineage>
        <taxon>Bacteria</taxon>
        <taxon>Fusobacteriati</taxon>
        <taxon>Fusobacteriota</taxon>
        <taxon>Fusobacteriia</taxon>
        <taxon>Fusobacteriales</taxon>
        <taxon>Fusobacteriaceae</taxon>
        <taxon>Fusobacterium</taxon>
    </lineage>
</organism>
<dbReference type="InterPro" id="IPR014776">
    <property type="entry name" value="4pyrrole_Mease_sub2"/>
</dbReference>